<evidence type="ECO:0000313" key="2">
    <source>
        <dbReference type="Proteomes" id="UP001148662"/>
    </source>
</evidence>
<proteinExistence type="predicted"/>
<sequence>MATSSLGDRRKYRRPSNWKYCRSLKHIPGLSEDERMILRETTQELMVRYLDCAKPWHAQEPQCRDKLISQCRQEMPFLNKYENAWPVEGLSRYWLEKSAYVFQGKRPDWQTHAREREQRPAGCPQKLQEPTSADEKKILSHPSAPRTSSMTLHGAARTEQPSDAIRTFLGSLYPPLDALTPLFLEGGIHDQDCLTGLAAMSKKDLKEFLVDDLDLDSFQALKIRKALKRLRSPAGSDRRY</sequence>
<organism evidence="1 2">
    <name type="scientific">Phlebia brevispora</name>
    <dbReference type="NCBI Taxonomy" id="194682"/>
    <lineage>
        <taxon>Eukaryota</taxon>
        <taxon>Fungi</taxon>
        <taxon>Dikarya</taxon>
        <taxon>Basidiomycota</taxon>
        <taxon>Agaricomycotina</taxon>
        <taxon>Agaricomycetes</taxon>
        <taxon>Polyporales</taxon>
        <taxon>Meruliaceae</taxon>
        <taxon>Phlebia</taxon>
    </lineage>
</organism>
<name>A0ACC1TC82_9APHY</name>
<keyword evidence="2" id="KW-1185">Reference proteome</keyword>
<dbReference type="Proteomes" id="UP001148662">
    <property type="component" value="Unassembled WGS sequence"/>
</dbReference>
<reference evidence="1" key="1">
    <citation type="submission" date="2022-07" db="EMBL/GenBank/DDBJ databases">
        <title>Genome Sequence of Phlebia brevispora.</title>
        <authorList>
            <person name="Buettner E."/>
        </authorList>
    </citation>
    <scope>NUCLEOTIDE SEQUENCE</scope>
    <source>
        <strain evidence="1">MPL23</strain>
    </source>
</reference>
<gene>
    <name evidence="1" type="ORF">NM688_g1177</name>
</gene>
<comment type="caution">
    <text evidence="1">The sequence shown here is derived from an EMBL/GenBank/DDBJ whole genome shotgun (WGS) entry which is preliminary data.</text>
</comment>
<accession>A0ACC1TC82</accession>
<evidence type="ECO:0000313" key="1">
    <source>
        <dbReference type="EMBL" id="KAJ3557985.1"/>
    </source>
</evidence>
<protein>
    <submittedName>
        <fullName evidence="1">Uncharacterized protein</fullName>
    </submittedName>
</protein>
<dbReference type="EMBL" id="JANHOG010000117">
    <property type="protein sequence ID" value="KAJ3557985.1"/>
    <property type="molecule type" value="Genomic_DNA"/>
</dbReference>